<evidence type="ECO:0000256" key="2">
    <source>
        <dbReference type="ARBA" id="ARBA00006285"/>
    </source>
</evidence>
<evidence type="ECO:0000259" key="8">
    <source>
        <dbReference type="Pfam" id="PF02838"/>
    </source>
</evidence>
<dbReference type="Gene3D" id="3.20.20.80">
    <property type="entry name" value="Glycosidases"/>
    <property type="match status" value="1"/>
</dbReference>
<dbReference type="Pfam" id="PF00728">
    <property type="entry name" value="Glyco_hydro_20"/>
    <property type="match status" value="1"/>
</dbReference>
<dbReference type="STRING" id="1213857.A0A484FCX5"/>
<protein>
    <recommendedName>
        <fullName evidence="3">beta-N-acetylhexosaminidase</fullName>
        <ecNumber evidence="3">3.2.1.52</ecNumber>
    </recommendedName>
</protein>
<dbReference type="PANTHER" id="PTHR43678">
    <property type="entry name" value="PUTATIVE (AFU_ORTHOLOGUE AFUA_2G00640)-RELATED"/>
    <property type="match status" value="1"/>
</dbReference>
<comment type="catalytic activity">
    <reaction evidence="1">
        <text>Hydrolysis of terminal non-reducing N-acetyl-D-hexosamine residues in N-acetyl-beta-D-hexosaminides.</text>
        <dbReference type="EC" id="3.2.1.52"/>
    </reaction>
</comment>
<comment type="similarity">
    <text evidence="2">Belongs to the glycosyl hydrolase 20 family.</text>
</comment>
<dbReference type="SUPFAM" id="SSF55545">
    <property type="entry name" value="beta-N-acetylhexosaminidase-like domain"/>
    <property type="match status" value="1"/>
</dbReference>
<dbReference type="InterPro" id="IPR025705">
    <property type="entry name" value="Beta_hexosaminidase_sua/sub"/>
</dbReference>
<dbReference type="InterPro" id="IPR017853">
    <property type="entry name" value="GH"/>
</dbReference>
<dbReference type="GO" id="GO:0004563">
    <property type="term" value="F:beta-N-acetylhexosaminidase activity"/>
    <property type="evidence" value="ECO:0007669"/>
    <property type="project" value="UniProtKB-EC"/>
</dbReference>
<evidence type="ECO:0000313" key="10">
    <source>
        <dbReference type="Proteomes" id="UP000014480"/>
    </source>
</evidence>
<name>A0A484FCX5_COLOR</name>
<dbReference type="Gene3D" id="3.30.379.10">
    <property type="entry name" value="Chitobiase/beta-hexosaminidase domain 2-like"/>
    <property type="match status" value="1"/>
</dbReference>
<evidence type="ECO:0000256" key="1">
    <source>
        <dbReference type="ARBA" id="ARBA00001231"/>
    </source>
</evidence>
<evidence type="ECO:0000313" key="9">
    <source>
        <dbReference type="EMBL" id="TDZ15336.1"/>
    </source>
</evidence>
<dbReference type="InterPro" id="IPR015883">
    <property type="entry name" value="Glyco_hydro_20_cat"/>
</dbReference>
<proteinExistence type="inferred from homology"/>
<dbReference type="SUPFAM" id="SSF51445">
    <property type="entry name" value="(Trans)glycosidases"/>
    <property type="match status" value="1"/>
</dbReference>
<dbReference type="InterPro" id="IPR015882">
    <property type="entry name" value="HEX_bac_N"/>
</dbReference>
<reference evidence="10" key="1">
    <citation type="journal article" date="2013" name="New Phytol.">
        <title>Comparative genomic and transcriptomic analyses reveal the hemibiotrophic stage shift of Colletotrichum fungi.</title>
        <authorList>
            <person name="Gan P."/>
            <person name="Ikeda K."/>
            <person name="Irieda H."/>
            <person name="Narusaka M."/>
            <person name="O'Connell R.J."/>
            <person name="Narusaka Y."/>
            <person name="Takano Y."/>
            <person name="Kubo Y."/>
            <person name="Shirasu K."/>
        </authorList>
    </citation>
    <scope>NUCLEOTIDE SEQUENCE [LARGE SCALE GENOMIC DNA]</scope>
    <source>
        <strain evidence="10">104-T / ATCC 96160 / CBS 514.97 / LARS 414 / MAFF 240422</strain>
    </source>
</reference>
<dbReference type="EC" id="3.2.1.52" evidence="3"/>
<dbReference type="PRINTS" id="PR00738">
    <property type="entry name" value="GLHYDRLASE20"/>
</dbReference>
<dbReference type="Pfam" id="PF02838">
    <property type="entry name" value="Glyco_hydro_20b"/>
    <property type="match status" value="1"/>
</dbReference>
<keyword evidence="5" id="KW-0326">Glycosidase</keyword>
<gene>
    <name evidence="9" type="primary">exoI</name>
    <name evidence="9" type="ORF">Cob_v011703</name>
</gene>
<reference evidence="10" key="2">
    <citation type="journal article" date="2019" name="Mol. Plant Microbe Interact.">
        <title>Genome sequence resources for four phytopathogenic fungi from the Colletotrichum orbiculare species complex.</title>
        <authorList>
            <person name="Gan P."/>
            <person name="Tsushima A."/>
            <person name="Narusaka M."/>
            <person name="Narusaka Y."/>
            <person name="Takano Y."/>
            <person name="Kubo Y."/>
            <person name="Shirasu K."/>
        </authorList>
    </citation>
    <scope>GENOME REANNOTATION</scope>
    <source>
        <strain evidence="10">104-T / ATCC 96160 / CBS 514.97 / LARS 414 / MAFF 240422</strain>
    </source>
</reference>
<dbReference type="OrthoDB" id="428480at2759"/>
<feature type="active site" description="Proton donor" evidence="6">
    <location>
        <position position="285"/>
    </location>
</feature>
<keyword evidence="4" id="KW-0378">Hydrolase</keyword>
<dbReference type="Proteomes" id="UP000014480">
    <property type="component" value="Unassembled WGS sequence"/>
</dbReference>
<dbReference type="InterPro" id="IPR052764">
    <property type="entry name" value="GH20_Enzymes"/>
</dbReference>
<keyword evidence="10" id="KW-1185">Reference proteome</keyword>
<dbReference type="AlphaFoldDB" id="A0A484FCX5"/>
<evidence type="ECO:0000256" key="3">
    <source>
        <dbReference type="ARBA" id="ARBA00012663"/>
    </source>
</evidence>
<dbReference type="InterPro" id="IPR029018">
    <property type="entry name" value="Hex-like_dom2"/>
</dbReference>
<evidence type="ECO:0000256" key="4">
    <source>
        <dbReference type="ARBA" id="ARBA00022801"/>
    </source>
</evidence>
<organism evidence="9 10">
    <name type="scientific">Colletotrichum orbiculare (strain 104-T / ATCC 96160 / CBS 514.97 / LARS 414 / MAFF 240422)</name>
    <name type="common">Cucumber anthracnose fungus</name>
    <name type="synonym">Colletotrichum lagenarium</name>
    <dbReference type="NCBI Taxonomy" id="1213857"/>
    <lineage>
        <taxon>Eukaryota</taxon>
        <taxon>Fungi</taxon>
        <taxon>Dikarya</taxon>
        <taxon>Ascomycota</taxon>
        <taxon>Pezizomycotina</taxon>
        <taxon>Sordariomycetes</taxon>
        <taxon>Hypocreomycetidae</taxon>
        <taxon>Glomerellales</taxon>
        <taxon>Glomerellaceae</taxon>
        <taxon>Colletotrichum</taxon>
        <taxon>Colletotrichum orbiculare species complex</taxon>
    </lineage>
</organism>
<feature type="domain" description="Beta-hexosaminidase bacterial type N-terminal" evidence="8">
    <location>
        <begin position="67"/>
        <end position="121"/>
    </location>
</feature>
<feature type="domain" description="Glycoside hydrolase family 20 catalytic" evidence="7">
    <location>
        <begin position="125"/>
        <end position="390"/>
    </location>
</feature>
<sequence length="661" mass="73619">MATKVDTDSLTLIPPRGYEFAALFQQDISLLTGHNWTLQVVDHLPSKTNVTGIHLGHFTGNETLSYQSGRPTSEGYEIVVSPTGAFIGGTGARGMWWGTRTLLQMLLLSGNGTLPVGRSVDAPAYETRGYMLDAGRKWYAPSFLKELCSYASFFKMSEFHYHLSDNYPLNRGKNETWQDVYSHFSLRPEDESLLPILHGRVNESLSRPDFADLQSHCAARGITVVPELEAPGHCLYLTKWKPELSLPKRDLLNLSHPETIPTVKRIWSEFLPWFETKEVHVGADEYDATLADVYIGFVNEMSRFIYSTSGKRIRIWGTDEPSENVTISRDVVIQHWQYGQSDPVFLANNGYDVINSEDWAMYMSLKNDHMPILPARYPQFFNESRVLNFADQDGWQWTPADFNPFNESLQVPDASPSNKGAVLAAWNDNGPDASTQLEAYYAVRRGTPLVGSRAWSGTRGPELEPAEVAPSVDFFSPFVPAENLDRRVSFPGTSGQQFNWTRSAESSGTVHLGYGSKGMNYTLTLNVTGPFTLSGPDNDLSINRNGKLVFNADGYMYPLRNVSEEDAVVLDDGHPGRIWTNATGSSHQEAVVPLPANITIKTDVLHGSMAWVNGEFAGRFEVFVYGGRNTLFSWSQMAFVAPLDEIRGGGLQGIVVLDDHL</sequence>
<dbReference type="PANTHER" id="PTHR43678:SF1">
    <property type="entry name" value="BETA-N-ACETYLHEXOSAMINIDASE"/>
    <property type="match status" value="1"/>
</dbReference>
<accession>A0A484FCX5</accession>
<dbReference type="GO" id="GO:0005975">
    <property type="term" value="P:carbohydrate metabolic process"/>
    <property type="evidence" value="ECO:0007669"/>
    <property type="project" value="InterPro"/>
</dbReference>
<evidence type="ECO:0000259" key="7">
    <source>
        <dbReference type="Pfam" id="PF00728"/>
    </source>
</evidence>
<comment type="caution">
    <text evidence="9">The sequence shown here is derived from an EMBL/GenBank/DDBJ whole genome shotgun (WGS) entry which is preliminary data.</text>
</comment>
<dbReference type="EMBL" id="AMCV02000041">
    <property type="protein sequence ID" value="TDZ15336.1"/>
    <property type="molecule type" value="Genomic_DNA"/>
</dbReference>
<dbReference type="CDD" id="cd06564">
    <property type="entry name" value="GH20_DspB_LnbB-like"/>
    <property type="match status" value="1"/>
</dbReference>
<evidence type="ECO:0000256" key="5">
    <source>
        <dbReference type="ARBA" id="ARBA00023295"/>
    </source>
</evidence>
<evidence type="ECO:0000256" key="6">
    <source>
        <dbReference type="PIRSR" id="PIRSR625705-1"/>
    </source>
</evidence>